<dbReference type="AlphaFoldDB" id="B4Q3R9"/>
<feature type="region of interest" description="Disordered" evidence="1">
    <location>
        <begin position="1"/>
        <end position="34"/>
    </location>
</feature>
<accession>B4Q3R9</accession>
<evidence type="ECO:0000313" key="3">
    <source>
        <dbReference type="Proteomes" id="UP000000304"/>
    </source>
</evidence>
<sequence length="96" mass="11157">MLLTPKTKLQEDADDEDEPGNEAKPEDAESILGPEMWSRGEWRIFRSVFLGTPQAPESRYSMPTERDKDIDKGQPMKRQQQQQEQLVLMLHLMLLT</sequence>
<dbReference type="EMBL" id="CM000361">
    <property type="protein sequence ID" value="EDX04794.1"/>
    <property type="molecule type" value="Genomic_DNA"/>
</dbReference>
<keyword evidence="3" id="KW-1185">Reference proteome</keyword>
<feature type="compositionally biased region" description="Basic and acidic residues" evidence="1">
    <location>
        <begin position="64"/>
        <end position="74"/>
    </location>
</feature>
<dbReference type="HOGENOM" id="CLU_2361962_0_0_1"/>
<dbReference type="OMA" id="YSMPTER"/>
<protein>
    <submittedName>
        <fullName evidence="2">GD22124</fullName>
    </submittedName>
</protein>
<dbReference type="Proteomes" id="UP000000304">
    <property type="component" value="Chromosome 2L"/>
</dbReference>
<feature type="region of interest" description="Disordered" evidence="1">
    <location>
        <begin position="54"/>
        <end position="81"/>
    </location>
</feature>
<evidence type="ECO:0000313" key="2">
    <source>
        <dbReference type="EMBL" id="EDX04794.1"/>
    </source>
</evidence>
<organism evidence="2 3">
    <name type="scientific">Drosophila simulans</name>
    <name type="common">Fruit fly</name>
    <dbReference type="NCBI Taxonomy" id="7240"/>
    <lineage>
        <taxon>Eukaryota</taxon>
        <taxon>Metazoa</taxon>
        <taxon>Ecdysozoa</taxon>
        <taxon>Arthropoda</taxon>
        <taxon>Hexapoda</taxon>
        <taxon>Insecta</taxon>
        <taxon>Pterygota</taxon>
        <taxon>Neoptera</taxon>
        <taxon>Endopterygota</taxon>
        <taxon>Diptera</taxon>
        <taxon>Brachycera</taxon>
        <taxon>Muscomorpha</taxon>
        <taxon>Ephydroidea</taxon>
        <taxon>Drosophilidae</taxon>
        <taxon>Drosophila</taxon>
        <taxon>Sophophora</taxon>
    </lineage>
</organism>
<proteinExistence type="predicted"/>
<gene>
    <name evidence="2" type="primary">Dsim\GD22124</name>
    <name evidence="2" type="ORF">Dsim_GD22124</name>
</gene>
<evidence type="ECO:0000256" key="1">
    <source>
        <dbReference type="SAM" id="MobiDB-lite"/>
    </source>
</evidence>
<name>B4Q3R9_DROSI</name>
<reference evidence="2 3" key="1">
    <citation type="journal article" date="2007" name="Nature">
        <title>Evolution of genes and genomes on the Drosophila phylogeny.</title>
        <authorList>
            <consortium name="Drosophila 12 Genomes Consortium"/>
            <person name="Clark A.G."/>
            <person name="Eisen M.B."/>
            <person name="Smith D.R."/>
            <person name="Bergman C.M."/>
            <person name="Oliver B."/>
            <person name="Markow T.A."/>
            <person name="Kaufman T.C."/>
            <person name="Kellis M."/>
            <person name="Gelbart W."/>
            <person name="Iyer V.N."/>
            <person name="Pollard D.A."/>
            <person name="Sackton T.B."/>
            <person name="Larracuente A.M."/>
            <person name="Singh N.D."/>
            <person name="Abad J.P."/>
            <person name="Abt D.N."/>
            <person name="Adryan B."/>
            <person name="Aguade M."/>
            <person name="Akashi H."/>
            <person name="Anderson W.W."/>
            <person name="Aquadro C.F."/>
            <person name="Ardell D.H."/>
            <person name="Arguello R."/>
            <person name="Artieri C.G."/>
            <person name="Barbash D.A."/>
            <person name="Barker D."/>
            <person name="Barsanti P."/>
            <person name="Batterham P."/>
            <person name="Batzoglou S."/>
            <person name="Begun D."/>
            <person name="Bhutkar A."/>
            <person name="Blanco E."/>
            <person name="Bosak S.A."/>
            <person name="Bradley R.K."/>
            <person name="Brand A.D."/>
            <person name="Brent M.R."/>
            <person name="Brooks A.N."/>
            <person name="Brown R.H."/>
            <person name="Butlin R.K."/>
            <person name="Caggese C."/>
            <person name="Calvi B.R."/>
            <person name="Bernardo de Carvalho A."/>
            <person name="Caspi A."/>
            <person name="Castrezana S."/>
            <person name="Celniker S.E."/>
            <person name="Chang J.L."/>
            <person name="Chapple C."/>
            <person name="Chatterji S."/>
            <person name="Chinwalla A."/>
            <person name="Civetta A."/>
            <person name="Clifton S.W."/>
            <person name="Comeron J.M."/>
            <person name="Costello J.C."/>
            <person name="Coyne J.A."/>
            <person name="Daub J."/>
            <person name="David R.G."/>
            <person name="Delcher A.L."/>
            <person name="Delehaunty K."/>
            <person name="Do C.B."/>
            <person name="Ebling H."/>
            <person name="Edwards K."/>
            <person name="Eickbush T."/>
            <person name="Evans J.D."/>
            <person name="Filipski A."/>
            <person name="Findeiss S."/>
            <person name="Freyhult E."/>
            <person name="Fulton L."/>
            <person name="Fulton R."/>
            <person name="Garcia A.C."/>
            <person name="Gardiner A."/>
            <person name="Garfield D.A."/>
            <person name="Garvin B.E."/>
            <person name="Gibson G."/>
            <person name="Gilbert D."/>
            <person name="Gnerre S."/>
            <person name="Godfrey J."/>
            <person name="Good R."/>
            <person name="Gotea V."/>
            <person name="Gravely B."/>
            <person name="Greenberg A.J."/>
            <person name="Griffiths-Jones S."/>
            <person name="Gross S."/>
            <person name="Guigo R."/>
            <person name="Gustafson E.A."/>
            <person name="Haerty W."/>
            <person name="Hahn M.W."/>
            <person name="Halligan D.L."/>
            <person name="Halpern A.L."/>
            <person name="Halter G.M."/>
            <person name="Han M.V."/>
            <person name="Heger A."/>
            <person name="Hillier L."/>
            <person name="Hinrichs A.S."/>
            <person name="Holmes I."/>
            <person name="Hoskins R.A."/>
            <person name="Hubisz M.J."/>
            <person name="Hultmark D."/>
            <person name="Huntley M.A."/>
            <person name="Jaffe D.B."/>
            <person name="Jagadeeshan S."/>
            <person name="Jeck W.R."/>
            <person name="Johnson J."/>
            <person name="Jones C.D."/>
            <person name="Jordan W.C."/>
            <person name="Karpen G.H."/>
            <person name="Kataoka E."/>
            <person name="Keightley P.D."/>
            <person name="Kheradpour P."/>
            <person name="Kirkness E.F."/>
            <person name="Koerich L.B."/>
            <person name="Kristiansen K."/>
            <person name="Kudrna D."/>
            <person name="Kulathinal R.J."/>
            <person name="Kumar S."/>
            <person name="Kwok R."/>
            <person name="Lander E."/>
            <person name="Langley C.H."/>
            <person name="Lapoint R."/>
            <person name="Lazzaro B.P."/>
            <person name="Lee S.J."/>
            <person name="Levesque L."/>
            <person name="Li R."/>
            <person name="Lin C.F."/>
            <person name="Lin M.F."/>
            <person name="Lindblad-Toh K."/>
            <person name="Llopart A."/>
            <person name="Long M."/>
            <person name="Low L."/>
            <person name="Lozovsky E."/>
            <person name="Lu J."/>
            <person name="Luo M."/>
            <person name="Machado C.A."/>
            <person name="Makalowski W."/>
            <person name="Marzo M."/>
            <person name="Matsuda M."/>
            <person name="Matzkin L."/>
            <person name="McAllister B."/>
            <person name="McBride C.S."/>
            <person name="McKernan B."/>
            <person name="McKernan K."/>
            <person name="Mendez-Lago M."/>
            <person name="Minx P."/>
            <person name="Mollenhauer M.U."/>
            <person name="Montooth K."/>
            <person name="Mount S.M."/>
            <person name="Mu X."/>
            <person name="Myers E."/>
            <person name="Negre B."/>
            <person name="Newfeld S."/>
            <person name="Nielsen R."/>
            <person name="Noor M.A."/>
            <person name="O'Grady P."/>
            <person name="Pachter L."/>
            <person name="Papaceit M."/>
            <person name="Parisi M.J."/>
            <person name="Parisi M."/>
            <person name="Parts L."/>
            <person name="Pedersen J.S."/>
            <person name="Pesole G."/>
            <person name="Phillippy A.M."/>
            <person name="Ponting C.P."/>
            <person name="Pop M."/>
            <person name="Porcelli D."/>
            <person name="Powell J.R."/>
            <person name="Prohaska S."/>
            <person name="Pruitt K."/>
            <person name="Puig M."/>
            <person name="Quesneville H."/>
            <person name="Ram K.R."/>
            <person name="Rand D."/>
            <person name="Rasmussen M.D."/>
            <person name="Reed L.K."/>
            <person name="Reenan R."/>
            <person name="Reily A."/>
            <person name="Remington K.A."/>
            <person name="Rieger T.T."/>
            <person name="Ritchie M.G."/>
            <person name="Robin C."/>
            <person name="Rogers Y.H."/>
            <person name="Rohde C."/>
            <person name="Rozas J."/>
            <person name="Rubenfield M.J."/>
            <person name="Ruiz A."/>
            <person name="Russo S."/>
            <person name="Salzberg S.L."/>
            <person name="Sanchez-Gracia A."/>
            <person name="Saranga D.J."/>
            <person name="Sato H."/>
            <person name="Schaeffer S.W."/>
            <person name="Schatz M.C."/>
            <person name="Schlenke T."/>
            <person name="Schwartz R."/>
            <person name="Segarra C."/>
            <person name="Singh R.S."/>
            <person name="Sirot L."/>
            <person name="Sirota M."/>
            <person name="Sisneros N.B."/>
            <person name="Smith C.D."/>
            <person name="Smith T.F."/>
            <person name="Spieth J."/>
            <person name="Stage D.E."/>
            <person name="Stark A."/>
            <person name="Stephan W."/>
            <person name="Strausberg R.L."/>
            <person name="Strempel S."/>
            <person name="Sturgill D."/>
            <person name="Sutton G."/>
            <person name="Sutton G.G."/>
            <person name="Tao W."/>
            <person name="Teichmann S."/>
            <person name="Tobari Y.N."/>
            <person name="Tomimura Y."/>
            <person name="Tsolas J.M."/>
            <person name="Valente V.L."/>
            <person name="Venter E."/>
            <person name="Venter J.C."/>
            <person name="Vicario S."/>
            <person name="Vieira F.G."/>
            <person name="Vilella A.J."/>
            <person name="Villasante A."/>
            <person name="Walenz B."/>
            <person name="Wang J."/>
            <person name="Wasserman M."/>
            <person name="Watts T."/>
            <person name="Wilson D."/>
            <person name="Wilson R.K."/>
            <person name="Wing R.A."/>
            <person name="Wolfner M.F."/>
            <person name="Wong A."/>
            <person name="Wong G.K."/>
            <person name="Wu C.I."/>
            <person name="Wu G."/>
            <person name="Yamamoto D."/>
            <person name="Yang H.P."/>
            <person name="Yang S.P."/>
            <person name="Yorke J.A."/>
            <person name="Yoshida K."/>
            <person name="Zdobnov E."/>
            <person name="Zhang P."/>
            <person name="Zhang Y."/>
            <person name="Zimin A.V."/>
            <person name="Baldwin J."/>
            <person name="Abdouelleil A."/>
            <person name="Abdulkadir J."/>
            <person name="Abebe A."/>
            <person name="Abera B."/>
            <person name="Abreu J."/>
            <person name="Acer S.C."/>
            <person name="Aftuck L."/>
            <person name="Alexander A."/>
            <person name="An P."/>
            <person name="Anderson E."/>
            <person name="Anderson S."/>
            <person name="Arachi H."/>
            <person name="Azer M."/>
            <person name="Bachantsang P."/>
            <person name="Barry A."/>
            <person name="Bayul T."/>
            <person name="Berlin A."/>
            <person name="Bessette D."/>
            <person name="Bloom T."/>
            <person name="Blye J."/>
            <person name="Boguslavskiy L."/>
            <person name="Bonnet C."/>
            <person name="Boukhgalter B."/>
            <person name="Bourzgui I."/>
            <person name="Brown A."/>
            <person name="Cahill P."/>
            <person name="Channer S."/>
            <person name="Cheshatsang Y."/>
            <person name="Chuda L."/>
            <person name="Citroen M."/>
            <person name="Collymore A."/>
            <person name="Cooke P."/>
            <person name="Costello M."/>
            <person name="D'Aco K."/>
            <person name="Daza R."/>
            <person name="De Haan G."/>
            <person name="DeGray S."/>
            <person name="DeMaso C."/>
            <person name="Dhargay N."/>
            <person name="Dooley K."/>
            <person name="Dooley E."/>
            <person name="Doricent M."/>
            <person name="Dorje P."/>
            <person name="Dorjee K."/>
            <person name="Dupes A."/>
            <person name="Elong R."/>
            <person name="Falk J."/>
            <person name="Farina A."/>
            <person name="Faro S."/>
            <person name="Ferguson D."/>
            <person name="Fisher S."/>
            <person name="Foley C.D."/>
            <person name="Franke A."/>
            <person name="Friedrich D."/>
            <person name="Gadbois L."/>
            <person name="Gearin G."/>
            <person name="Gearin C.R."/>
            <person name="Giannoukos G."/>
            <person name="Goode T."/>
            <person name="Graham J."/>
            <person name="Grandbois E."/>
            <person name="Grewal S."/>
            <person name="Gyaltsen K."/>
            <person name="Hafez N."/>
            <person name="Hagos B."/>
            <person name="Hall J."/>
            <person name="Henson C."/>
            <person name="Hollinger A."/>
            <person name="Honan T."/>
            <person name="Huard M.D."/>
            <person name="Hughes L."/>
            <person name="Hurhula B."/>
            <person name="Husby M.E."/>
            <person name="Kamat A."/>
            <person name="Kanga B."/>
            <person name="Kashin S."/>
            <person name="Khazanovich D."/>
            <person name="Kisner P."/>
            <person name="Lance K."/>
            <person name="Lara M."/>
            <person name="Lee W."/>
            <person name="Lennon N."/>
            <person name="Letendre F."/>
            <person name="LeVine R."/>
            <person name="Lipovsky A."/>
            <person name="Liu X."/>
            <person name="Liu J."/>
            <person name="Liu S."/>
            <person name="Lokyitsang T."/>
            <person name="Lokyitsang Y."/>
            <person name="Lubonja R."/>
            <person name="Lui A."/>
            <person name="MacDonald P."/>
            <person name="Magnisalis V."/>
            <person name="Maru K."/>
            <person name="Matthews C."/>
            <person name="McCusker W."/>
            <person name="McDonough S."/>
            <person name="Mehta T."/>
            <person name="Meldrim J."/>
            <person name="Meneus L."/>
            <person name="Mihai O."/>
            <person name="Mihalev A."/>
            <person name="Mihova T."/>
            <person name="Mittelman R."/>
            <person name="Mlenga V."/>
            <person name="Montmayeur A."/>
            <person name="Mulrain L."/>
            <person name="Navidi A."/>
            <person name="Naylor J."/>
            <person name="Negash T."/>
            <person name="Nguyen T."/>
            <person name="Nguyen N."/>
            <person name="Nicol R."/>
            <person name="Norbu C."/>
            <person name="Norbu N."/>
            <person name="Novod N."/>
            <person name="O'Neill B."/>
            <person name="Osman S."/>
            <person name="Markiewicz E."/>
            <person name="Oyono O.L."/>
            <person name="Patti C."/>
            <person name="Phunkhang P."/>
            <person name="Pierre F."/>
            <person name="Priest M."/>
            <person name="Raghuraman S."/>
            <person name="Rege F."/>
            <person name="Reyes R."/>
            <person name="Rise C."/>
            <person name="Rogov P."/>
            <person name="Ross K."/>
            <person name="Ryan E."/>
            <person name="Settipalli S."/>
            <person name="Shea T."/>
            <person name="Sherpa N."/>
            <person name="Shi L."/>
            <person name="Shih D."/>
            <person name="Sparrow T."/>
            <person name="Spaulding J."/>
            <person name="Stalker J."/>
            <person name="Stange-Thomann N."/>
            <person name="Stavropoulos S."/>
            <person name="Stone C."/>
            <person name="Strader C."/>
            <person name="Tesfaye S."/>
            <person name="Thomson T."/>
            <person name="Thoulutsang Y."/>
            <person name="Thoulutsang D."/>
            <person name="Topham K."/>
            <person name="Topping I."/>
            <person name="Tsamla T."/>
            <person name="Vassiliev H."/>
            <person name="Vo A."/>
            <person name="Wangchuk T."/>
            <person name="Wangdi T."/>
            <person name="Weiand M."/>
            <person name="Wilkinson J."/>
            <person name="Wilson A."/>
            <person name="Yadav S."/>
            <person name="Young G."/>
            <person name="Yu Q."/>
            <person name="Zembek L."/>
            <person name="Zhong D."/>
            <person name="Zimmer A."/>
            <person name="Zwirko Z."/>
            <person name="Jaffe D.B."/>
            <person name="Alvarez P."/>
            <person name="Brockman W."/>
            <person name="Butler J."/>
            <person name="Chin C."/>
            <person name="Gnerre S."/>
            <person name="Grabherr M."/>
            <person name="Kleber M."/>
            <person name="Mauceli E."/>
            <person name="MacCallum I."/>
        </authorList>
    </citation>
    <scope>NUCLEOTIDE SEQUENCE [LARGE SCALE GENOMIC DNA]</scope>
    <source>
        <strain evidence="3">white501</strain>
    </source>
</reference>